<organism evidence="1 2">
    <name type="scientific">Enterococcus cecorum</name>
    <dbReference type="NCBI Taxonomy" id="44008"/>
    <lineage>
        <taxon>Bacteria</taxon>
        <taxon>Bacillati</taxon>
        <taxon>Bacillota</taxon>
        <taxon>Bacilli</taxon>
        <taxon>Lactobacillales</taxon>
        <taxon>Enterococcaceae</taxon>
        <taxon>Enterococcus</taxon>
    </lineage>
</organism>
<name>A0A1Y4QRM4_9ENTE</name>
<comment type="caution">
    <text evidence="1">The sequence shown here is derived from an EMBL/GenBank/DDBJ whole genome shotgun (WGS) entry which is preliminary data.</text>
</comment>
<accession>A0A1Y4QRM4</accession>
<dbReference type="AlphaFoldDB" id="A0A1Y4QRM4"/>
<gene>
    <name evidence="1" type="ORF">B5E88_11755</name>
</gene>
<reference evidence="2" key="1">
    <citation type="submission" date="2017-04" db="EMBL/GenBank/DDBJ databases">
        <title>Function of individual gut microbiota members based on whole genome sequencing of pure cultures obtained from chicken caecum.</title>
        <authorList>
            <person name="Medvecky M."/>
            <person name="Cejkova D."/>
            <person name="Polansky O."/>
            <person name="Karasova D."/>
            <person name="Kubasova T."/>
            <person name="Cizek A."/>
            <person name="Rychlik I."/>
        </authorList>
    </citation>
    <scope>NUCLEOTIDE SEQUENCE [LARGE SCALE GENOMIC DNA]</scope>
    <source>
        <strain evidence="2">An144</strain>
    </source>
</reference>
<dbReference type="EMBL" id="NFLC01000040">
    <property type="protein sequence ID" value="OUQ07979.1"/>
    <property type="molecule type" value="Genomic_DNA"/>
</dbReference>
<proteinExistence type="predicted"/>
<dbReference type="Proteomes" id="UP000196074">
    <property type="component" value="Unassembled WGS sequence"/>
</dbReference>
<dbReference type="InterPro" id="IPR010920">
    <property type="entry name" value="LSM_dom_sf"/>
</dbReference>
<sequence>MIRTRKEEDLLGKKVTIVFLNGKAIVGKVTYVTRYQIYLSHEGGREYMIFKQGIKYITLDS</sequence>
<evidence type="ECO:0000313" key="1">
    <source>
        <dbReference type="EMBL" id="OUQ07979.1"/>
    </source>
</evidence>
<evidence type="ECO:0000313" key="2">
    <source>
        <dbReference type="Proteomes" id="UP000196074"/>
    </source>
</evidence>
<dbReference type="Gene3D" id="2.30.30.100">
    <property type="match status" value="1"/>
</dbReference>
<dbReference type="SUPFAM" id="SSF50182">
    <property type="entry name" value="Sm-like ribonucleoproteins"/>
    <property type="match status" value="1"/>
</dbReference>
<dbReference type="RefSeq" id="WP_047334890.1">
    <property type="nucleotide sequence ID" value="NZ_CP144502.1"/>
</dbReference>
<protein>
    <submittedName>
        <fullName evidence="1">Uncharacterized protein</fullName>
    </submittedName>
</protein>